<feature type="signal peptide" evidence="1">
    <location>
        <begin position="1"/>
        <end position="19"/>
    </location>
</feature>
<keyword evidence="3" id="KW-1185">Reference proteome</keyword>
<sequence length="354" mass="39104">MRTLVIAVVLLLVAGWAFAQSPSEMRLGEQVEAPPPPDYEFYCQQVDPSLYTVNASSPFASWVVDDIPDEFAGMNIVDIVFYVGEWGAAWTDPSGVYVDFYFSECPPGLTPDAPYYFAWSELATEIIYDDPGYYRVVRCKGYFAVPVPIQEEMSIAFQVDTDWGVVAPYAGITMADPTILFGDCEAYRDGPEWGYPRWTSWYPDDVAYCLSDGAGGDPSMEFLTCISDCDETMYKFNITAGGAPVNDMELCIYDADTGEAVDIEMCSVPLDWTCGHNGGPHCAYYQTTEHTLAPGETHGPFDFVTAGGVHQVLEVIWTFTYNGNVVAGPETTYFMCGASETEPRSWGAVKALYK</sequence>
<dbReference type="EMBL" id="JBHPEI010000020">
    <property type="protein sequence ID" value="MFC1799667.1"/>
    <property type="molecule type" value="Genomic_DNA"/>
</dbReference>
<evidence type="ECO:0000256" key="1">
    <source>
        <dbReference type="SAM" id="SignalP"/>
    </source>
</evidence>
<organism evidence="2 3">
    <name type="scientific">Eiseniibacteriota bacterium</name>
    <dbReference type="NCBI Taxonomy" id="2212470"/>
    <lineage>
        <taxon>Bacteria</taxon>
        <taxon>Candidatus Eiseniibacteriota</taxon>
    </lineage>
</organism>
<reference evidence="2 3" key="1">
    <citation type="submission" date="2024-09" db="EMBL/GenBank/DDBJ databases">
        <authorList>
            <person name="D'Angelo T."/>
        </authorList>
    </citation>
    <scope>NUCLEOTIDE SEQUENCE [LARGE SCALE GENOMIC DNA]</scope>
    <source>
        <strain evidence="2">SAG AM-311-F02</strain>
    </source>
</reference>
<gene>
    <name evidence="2" type="ORF">ACFL2Z_01990</name>
</gene>
<name>A0ABV6YNM6_UNCEI</name>
<proteinExistence type="predicted"/>
<comment type="caution">
    <text evidence="2">The sequence shown here is derived from an EMBL/GenBank/DDBJ whole genome shotgun (WGS) entry which is preliminary data.</text>
</comment>
<keyword evidence="1" id="KW-0732">Signal</keyword>
<evidence type="ECO:0000313" key="3">
    <source>
        <dbReference type="Proteomes" id="UP001594288"/>
    </source>
</evidence>
<dbReference type="Proteomes" id="UP001594288">
    <property type="component" value="Unassembled WGS sequence"/>
</dbReference>
<protein>
    <submittedName>
        <fullName evidence="2">Uncharacterized protein</fullName>
    </submittedName>
</protein>
<feature type="chain" id="PRO_5046516116" evidence="1">
    <location>
        <begin position="20"/>
        <end position="354"/>
    </location>
</feature>
<evidence type="ECO:0000313" key="2">
    <source>
        <dbReference type="EMBL" id="MFC1799667.1"/>
    </source>
</evidence>
<accession>A0ABV6YNM6</accession>